<dbReference type="EMBL" id="VLKZ01000006">
    <property type="protein sequence ID" value="TWI55904.1"/>
    <property type="molecule type" value="Genomic_DNA"/>
</dbReference>
<dbReference type="GO" id="GO:0000160">
    <property type="term" value="P:phosphorelay signal transduction system"/>
    <property type="evidence" value="ECO:0007669"/>
    <property type="project" value="InterPro"/>
</dbReference>
<dbReference type="InterPro" id="IPR051552">
    <property type="entry name" value="HptR"/>
</dbReference>
<dbReference type="SMART" id="SM00448">
    <property type="entry name" value="REC"/>
    <property type="match status" value="1"/>
</dbReference>
<dbReference type="PANTHER" id="PTHR42713">
    <property type="entry name" value="HISTIDINE KINASE-RELATED"/>
    <property type="match status" value="1"/>
</dbReference>
<gene>
    <name evidence="5" type="ORF">IQ10_02466</name>
</gene>
<dbReference type="OrthoDB" id="159632at2"/>
<name>A0A562QGN0_9BACI</name>
<accession>A0A562QGN0</accession>
<keyword evidence="2" id="KW-0238">DNA-binding</keyword>
<dbReference type="RefSeq" id="WP_144450755.1">
    <property type="nucleotide sequence ID" value="NZ_VLKZ01000006.1"/>
</dbReference>
<keyword evidence="6" id="KW-1185">Reference proteome</keyword>
<keyword evidence="3" id="KW-0597">Phosphoprotein</keyword>
<dbReference type="Proteomes" id="UP000315711">
    <property type="component" value="Unassembled WGS sequence"/>
</dbReference>
<evidence type="ECO:0000313" key="6">
    <source>
        <dbReference type="Proteomes" id="UP000315711"/>
    </source>
</evidence>
<evidence type="ECO:0000256" key="3">
    <source>
        <dbReference type="PROSITE-ProRule" id="PRU00169"/>
    </source>
</evidence>
<dbReference type="Pfam" id="PF00072">
    <property type="entry name" value="Response_reg"/>
    <property type="match status" value="1"/>
</dbReference>
<evidence type="ECO:0000259" key="4">
    <source>
        <dbReference type="PROSITE" id="PS50110"/>
    </source>
</evidence>
<dbReference type="PROSITE" id="PS50110">
    <property type="entry name" value="RESPONSE_REGULATORY"/>
    <property type="match status" value="1"/>
</dbReference>
<dbReference type="InterPro" id="IPR011006">
    <property type="entry name" value="CheY-like_superfamily"/>
</dbReference>
<dbReference type="GO" id="GO:0003677">
    <property type="term" value="F:DNA binding"/>
    <property type="evidence" value="ECO:0007669"/>
    <property type="project" value="UniProtKB-KW"/>
</dbReference>
<feature type="domain" description="Response regulatory" evidence="4">
    <location>
        <begin position="2"/>
        <end position="119"/>
    </location>
</feature>
<keyword evidence="1" id="KW-0963">Cytoplasm</keyword>
<dbReference type="PANTHER" id="PTHR42713:SF3">
    <property type="entry name" value="TRANSCRIPTIONAL REGULATORY PROTEIN HPTR"/>
    <property type="match status" value="1"/>
</dbReference>
<sequence length="327" mass="37209">MKAIIVDDEKHVREGLLLLADWEKLGINTILEAADGNQAMQLISKHRPEIIFTDMSMPRCDGIDLLRWIYENELTAKVIVISGYDDFKYTKNAIMYGSFDYILKPINPAELNETLTRAVVEWKQQNSARLSTLENNRAVLDHLLSDSLSQPHLPDRVSSQLNIVICKPYSVAIIQMAGIIQTAYKKNADIAFEKVIETCNQFLTKKDKGVAFKNTNKDEELVLILWKTPDIKEIINQVVLEIKRANELDCLIVAGESSDELMLAYKSAKNTLDKFNLLTLTVQANEGEHYDLAYLLDFSVEVKWAIQSGSVEQLDRILDKIFNKIED</sequence>
<dbReference type="Gene3D" id="3.40.50.2300">
    <property type="match status" value="1"/>
</dbReference>
<feature type="modified residue" description="4-aspartylphosphate" evidence="3">
    <location>
        <position position="54"/>
    </location>
</feature>
<proteinExistence type="predicted"/>
<evidence type="ECO:0000313" key="5">
    <source>
        <dbReference type="EMBL" id="TWI55904.1"/>
    </source>
</evidence>
<evidence type="ECO:0000256" key="2">
    <source>
        <dbReference type="ARBA" id="ARBA00023125"/>
    </source>
</evidence>
<protein>
    <submittedName>
        <fullName evidence="5">Two-component system response regulator YesN</fullName>
    </submittedName>
</protein>
<reference evidence="5 6" key="1">
    <citation type="journal article" date="2015" name="Stand. Genomic Sci.">
        <title>Genomic Encyclopedia of Bacterial and Archaeal Type Strains, Phase III: the genomes of soil and plant-associated and newly described type strains.</title>
        <authorList>
            <person name="Whitman W.B."/>
            <person name="Woyke T."/>
            <person name="Klenk H.P."/>
            <person name="Zhou Y."/>
            <person name="Lilburn T.G."/>
            <person name="Beck B.J."/>
            <person name="De Vos P."/>
            <person name="Vandamme P."/>
            <person name="Eisen J.A."/>
            <person name="Garrity G."/>
            <person name="Hugenholtz P."/>
            <person name="Kyrpides N.C."/>
        </authorList>
    </citation>
    <scope>NUCLEOTIDE SEQUENCE [LARGE SCALE GENOMIC DNA]</scope>
    <source>
        <strain evidence="5 6">CGMCC 1.10116</strain>
    </source>
</reference>
<dbReference type="SUPFAM" id="SSF52172">
    <property type="entry name" value="CheY-like"/>
    <property type="match status" value="1"/>
</dbReference>
<comment type="caution">
    <text evidence="5">The sequence shown here is derived from an EMBL/GenBank/DDBJ whole genome shotgun (WGS) entry which is preliminary data.</text>
</comment>
<organism evidence="5 6">
    <name type="scientific">Halalkalibacter nanhaiisediminis</name>
    <dbReference type="NCBI Taxonomy" id="688079"/>
    <lineage>
        <taxon>Bacteria</taxon>
        <taxon>Bacillati</taxon>
        <taxon>Bacillota</taxon>
        <taxon>Bacilli</taxon>
        <taxon>Bacillales</taxon>
        <taxon>Bacillaceae</taxon>
        <taxon>Halalkalibacter</taxon>
    </lineage>
</organism>
<dbReference type="CDD" id="cd17536">
    <property type="entry name" value="REC_YesN-like"/>
    <property type="match status" value="1"/>
</dbReference>
<dbReference type="InterPro" id="IPR001789">
    <property type="entry name" value="Sig_transdc_resp-reg_receiver"/>
</dbReference>
<evidence type="ECO:0000256" key="1">
    <source>
        <dbReference type="ARBA" id="ARBA00022490"/>
    </source>
</evidence>
<dbReference type="AlphaFoldDB" id="A0A562QGN0"/>